<name>A0A2U1LFS7_ARTAN</name>
<gene>
    <name evidence="2" type="ORF">CTI12_AA495370</name>
</gene>
<organism evidence="2 3">
    <name type="scientific">Artemisia annua</name>
    <name type="common">Sweet wormwood</name>
    <dbReference type="NCBI Taxonomy" id="35608"/>
    <lineage>
        <taxon>Eukaryota</taxon>
        <taxon>Viridiplantae</taxon>
        <taxon>Streptophyta</taxon>
        <taxon>Embryophyta</taxon>
        <taxon>Tracheophyta</taxon>
        <taxon>Spermatophyta</taxon>
        <taxon>Magnoliopsida</taxon>
        <taxon>eudicotyledons</taxon>
        <taxon>Gunneridae</taxon>
        <taxon>Pentapetalae</taxon>
        <taxon>asterids</taxon>
        <taxon>campanulids</taxon>
        <taxon>Asterales</taxon>
        <taxon>Asteraceae</taxon>
        <taxon>Asteroideae</taxon>
        <taxon>Anthemideae</taxon>
        <taxon>Artemisiinae</taxon>
        <taxon>Artemisia</taxon>
    </lineage>
</organism>
<reference evidence="2 3" key="1">
    <citation type="journal article" date="2018" name="Mol. Plant">
        <title>The genome of Artemisia annua provides insight into the evolution of Asteraceae family and artemisinin biosynthesis.</title>
        <authorList>
            <person name="Shen Q."/>
            <person name="Zhang L."/>
            <person name="Liao Z."/>
            <person name="Wang S."/>
            <person name="Yan T."/>
            <person name="Shi P."/>
            <person name="Liu M."/>
            <person name="Fu X."/>
            <person name="Pan Q."/>
            <person name="Wang Y."/>
            <person name="Lv Z."/>
            <person name="Lu X."/>
            <person name="Zhang F."/>
            <person name="Jiang W."/>
            <person name="Ma Y."/>
            <person name="Chen M."/>
            <person name="Hao X."/>
            <person name="Li L."/>
            <person name="Tang Y."/>
            <person name="Lv G."/>
            <person name="Zhou Y."/>
            <person name="Sun X."/>
            <person name="Brodelius P.E."/>
            <person name="Rose J.K.C."/>
            <person name="Tang K."/>
        </authorList>
    </citation>
    <scope>NUCLEOTIDE SEQUENCE [LARGE SCALE GENOMIC DNA]</scope>
    <source>
        <strain evidence="3">cv. Huhao1</strain>
        <tissue evidence="2">Leaf</tissue>
    </source>
</reference>
<proteinExistence type="predicted"/>
<dbReference type="OrthoDB" id="10263753at2759"/>
<keyword evidence="3" id="KW-1185">Reference proteome</keyword>
<dbReference type="Proteomes" id="UP000245207">
    <property type="component" value="Unassembled WGS sequence"/>
</dbReference>
<dbReference type="AlphaFoldDB" id="A0A2U1LFS7"/>
<protein>
    <submittedName>
        <fullName evidence="2">Uncharacterized protein</fullName>
    </submittedName>
</protein>
<evidence type="ECO:0000256" key="1">
    <source>
        <dbReference type="SAM" id="MobiDB-lite"/>
    </source>
</evidence>
<dbReference type="STRING" id="35608.A0A2U1LFS7"/>
<feature type="region of interest" description="Disordered" evidence="1">
    <location>
        <begin position="107"/>
        <end position="141"/>
    </location>
</feature>
<feature type="compositionally biased region" description="Basic and acidic residues" evidence="1">
    <location>
        <begin position="131"/>
        <end position="141"/>
    </location>
</feature>
<evidence type="ECO:0000313" key="3">
    <source>
        <dbReference type="Proteomes" id="UP000245207"/>
    </source>
</evidence>
<dbReference type="EMBL" id="PKPP01009616">
    <property type="protein sequence ID" value="PWA47865.1"/>
    <property type="molecule type" value="Genomic_DNA"/>
</dbReference>
<sequence length="141" mass="15533">MEEEGDEIFYFGDHVLPLFETGMPLLKQCLHQLPDADNVLIAFPNDGALKRFHKQLDHFPTVNLSQVLKFHFAIDTFQTANFLVRVMFGSEFLMMLLLVKVDAPGVGHGRGRGRRDGIGGGGKLNGMKGCGSKDEGGRGRS</sequence>
<evidence type="ECO:0000313" key="2">
    <source>
        <dbReference type="EMBL" id="PWA47865.1"/>
    </source>
</evidence>
<comment type="caution">
    <text evidence="2">The sequence shown here is derived from an EMBL/GenBank/DDBJ whole genome shotgun (WGS) entry which is preliminary data.</text>
</comment>
<accession>A0A2U1LFS7</accession>